<dbReference type="PANTHER" id="PTHR13347">
    <property type="entry name" value="HEAT REPEAT-CONTAINING PROTEIN 3"/>
    <property type="match status" value="1"/>
</dbReference>
<dbReference type="PANTHER" id="PTHR13347:SF1">
    <property type="entry name" value="HEAT REPEAT-CONTAINING PROTEIN 3"/>
    <property type="match status" value="1"/>
</dbReference>
<evidence type="ECO:0000313" key="3">
    <source>
        <dbReference type="RefSeq" id="XP_006818260.1"/>
    </source>
</evidence>
<dbReference type="GeneID" id="102807275"/>
<dbReference type="InterPro" id="IPR057990">
    <property type="entry name" value="TPR_SYO1"/>
</dbReference>
<dbReference type="Pfam" id="PF25567">
    <property type="entry name" value="TPR_SYO1"/>
    <property type="match status" value="1"/>
</dbReference>
<name>A0ABM0ME19_SACKO</name>
<reference evidence="3" key="1">
    <citation type="submission" date="2025-08" db="UniProtKB">
        <authorList>
            <consortium name="RefSeq"/>
        </authorList>
    </citation>
    <scope>IDENTIFICATION</scope>
    <source>
        <tissue evidence="3">Testes</tissue>
    </source>
</reference>
<gene>
    <name evidence="3" type="primary">LOC102807275</name>
</gene>
<protein>
    <submittedName>
        <fullName evidence="3">HEAT repeat-containing protein 3-like</fullName>
    </submittedName>
</protein>
<evidence type="ECO:0000259" key="1">
    <source>
        <dbReference type="Pfam" id="PF25567"/>
    </source>
</evidence>
<dbReference type="InterPro" id="IPR052616">
    <property type="entry name" value="SYO1-like"/>
</dbReference>
<sequence>MLGSIGNLLSQQPDTEVLLTVIGNHLLDVASKDAVLWVIAEALDAVFDTFGDGKSADTVAVQISLVNKLKQMVPSLKTKIRQSKPLLGDRLPTILNARTNLMRFIKYKESQALVEAADVVMAV</sequence>
<evidence type="ECO:0000313" key="2">
    <source>
        <dbReference type="Proteomes" id="UP000694865"/>
    </source>
</evidence>
<dbReference type="Gene3D" id="1.25.10.10">
    <property type="entry name" value="Leucine-rich Repeat Variant"/>
    <property type="match status" value="1"/>
</dbReference>
<proteinExistence type="predicted"/>
<dbReference type="RefSeq" id="XP_006818260.1">
    <property type="nucleotide sequence ID" value="XM_006818197.1"/>
</dbReference>
<feature type="domain" description="SYO1-like TPR repeats" evidence="1">
    <location>
        <begin position="1"/>
        <end position="111"/>
    </location>
</feature>
<organism evidence="2 3">
    <name type="scientific">Saccoglossus kowalevskii</name>
    <name type="common">Acorn worm</name>
    <dbReference type="NCBI Taxonomy" id="10224"/>
    <lineage>
        <taxon>Eukaryota</taxon>
        <taxon>Metazoa</taxon>
        <taxon>Hemichordata</taxon>
        <taxon>Enteropneusta</taxon>
        <taxon>Harrimaniidae</taxon>
        <taxon>Saccoglossus</taxon>
    </lineage>
</organism>
<dbReference type="Proteomes" id="UP000694865">
    <property type="component" value="Unplaced"/>
</dbReference>
<accession>A0ABM0ME19</accession>
<dbReference type="InterPro" id="IPR011989">
    <property type="entry name" value="ARM-like"/>
</dbReference>
<keyword evidence="2" id="KW-1185">Reference proteome</keyword>